<evidence type="ECO:0000256" key="1">
    <source>
        <dbReference type="ARBA" id="ARBA00004496"/>
    </source>
</evidence>
<evidence type="ECO:0000313" key="8">
    <source>
        <dbReference type="EMBL" id="HIU23379.1"/>
    </source>
</evidence>
<evidence type="ECO:0000256" key="3">
    <source>
        <dbReference type="ARBA" id="ARBA00022597"/>
    </source>
</evidence>
<reference evidence="8" key="1">
    <citation type="submission" date="2020-10" db="EMBL/GenBank/DDBJ databases">
        <authorList>
            <person name="Gilroy R."/>
        </authorList>
    </citation>
    <scope>NUCLEOTIDE SEQUENCE</scope>
    <source>
        <strain evidence="8">ChiHjej12B11-29160</strain>
    </source>
</reference>
<gene>
    <name evidence="8" type="ORF">IAD17_00385</name>
</gene>
<evidence type="ECO:0000256" key="4">
    <source>
        <dbReference type="ARBA" id="ARBA00022679"/>
    </source>
</evidence>
<dbReference type="PROSITE" id="PS51093">
    <property type="entry name" value="PTS_EIIA_TYPE_1"/>
    <property type="match status" value="1"/>
</dbReference>
<keyword evidence="5" id="KW-0598">Phosphotransferase system</keyword>
<keyword evidence="6" id="KW-0418">Kinase</keyword>
<keyword evidence="4" id="KW-0808">Transferase</keyword>
<dbReference type="GO" id="GO:0016301">
    <property type="term" value="F:kinase activity"/>
    <property type="evidence" value="ECO:0007669"/>
    <property type="project" value="UniProtKB-KW"/>
</dbReference>
<name>A0A9D1L397_9ACTN</name>
<keyword evidence="2" id="KW-0813">Transport</keyword>
<dbReference type="PANTHER" id="PTHR45008">
    <property type="entry name" value="PTS SYSTEM GLUCOSE-SPECIFIC EIIA COMPONENT"/>
    <property type="match status" value="1"/>
</dbReference>
<feature type="domain" description="PTS EIIA type-1" evidence="7">
    <location>
        <begin position="75"/>
        <end position="179"/>
    </location>
</feature>
<dbReference type="GO" id="GO:0009401">
    <property type="term" value="P:phosphoenolpyruvate-dependent sugar phosphotransferase system"/>
    <property type="evidence" value="ECO:0007669"/>
    <property type="project" value="UniProtKB-KW"/>
</dbReference>
<reference evidence="8" key="2">
    <citation type="journal article" date="2021" name="PeerJ">
        <title>Extensive microbial diversity within the chicken gut microbiome revealed by metagenomics and culture.</title>
        <authorList>
            <person name="Gilroy R."/>
            <person name="Ravi A."/>
            <person name="Getino M."/>
            <person name="Pursley I."/>
            <person name="Horton D.L."/>
            <person name="Alikhan N.F."/>
            <person name="Baker D."/>
            <person name="Gharbi K."/>
            <person name="Hall N."/>
            <person name="Watson M."/>
            <person name="Adriaenssens E.M."/>
            <person name="Foster-Nyarko E."/>
            <person name="Jarju S."/>
            <person name="Secka A."/>
            <person name="Antonio M."/>
            <person name="Oren A."/>
            <person name="Chaudhuri R.R."/>
            <person name="La Ragione R."/>
            <person name="Hildebrand F."/>
            <person name="Pallen M.J."/>
        </authorList>
    </citation>
    <scope>NUCLEOTIDE SEQUENCE</scope>
    <source>
        <strain evidence="8">ChiHjej12B11-29160</strain>
    </source>
</reference>
<sequence>MIQIKSYHVTGNVVPTHSGHGCKKCVGRFMGVIDKLSSIATRLNRNNVAECPPACAQEIVAFVEGVVIPLGSVSDPAFSSGMLGPGCGILPEGDVVCAPINGVVSAIGNPNRHALCLYTDDGIEVLLHVGVNTSSLQNAFEPLVERGTFVHAGEPLLRFSRHKIEEAGCDPVVIGTITKGCTPNGARLLRQGMVRVGEPLLELVGRE</sequence>
<proteinExistence type="predicted"/>
<comment type="subcellular location">
    <subcellularLocation>
        <location evidence="1">Cytoplasm</location>
    </subcellularLocation>
</comment>
<evidence type="ECO:0000256" key="2">
    <source>
        <dbReference type="ARBA" id="ARBA00022448"/>
    </source>
</evidence>
<evidence type="ECO:0000256" key="6">
    <source>
        <dbReference type="ARBA" id="ARBA00022777"/>
    </source>
</evidence>
<dbReference type="Gene3D" id="2.70.70.10">
    <property type="entry name" value="Glucose Permease (Domain IIA)"/>
    <property type="match status" value="1"/>
</dbReference>
<dbReference type="InterPro" id="IPR011055">
    <property type="entry name" value="Dup_hybrid_motif"/>
</dbReference>
<comment type="caution">
    <text evidence="8">The sequence shown here is derived from an EMBL/GenBank/DDBJ whole genome shotgun (WGS) entry which is preliminary data.</text>
</comment>
<dbReference type="PANTHER" id="PTHR45008:SF1">
    <property type="entry name" value="PTS SYSTEM GLUCOSE-SPECIFIC EIIA COMPONENT"/>
    <property type="match status" value="1"/>
</dbReference>
<dbReference type="InterPro" id="IPR001127">
    <property type="entry name" value="PTS_EIIA_1_perm"/>
</dbReference>
<evidence type="ECO:0000313" key="9">
    <source>
        <dbReference type="Proteomes" id="UP000824078"/>
    </source>
</evidence>
<organism evidence="8 9">
    <name type="scientific">Candidatus Coprovicinus avistercoris</name>
    <dbReference type="NCBI Taxonomy" id="2840754"/>
    <lineage>
        <taxon>Bacteria</taxon>
        <taxon>Bacillati</taxon>
        <taxon>Actinomycetota</taxon>
        <taxon>Coriobacteriia</taxon>
        <taxon>Coriobacteriales</taxon>
        <taxon>Coriobacteriaceae</taxon>
        <taxon>Coriobacteriaceae incertae sedis</taxon>
        <taxon>Candidatus Coprovicinus</taxon>
    </lineage>
</organism>
<protein>
    <submittedName>
        <fullName evidence="8">PTS glucose transporter subunit IIA</fullName>
    </submittedName>
</protein>
<dbReference type="SUPFAM" id="SSF51261">
    <property type="entry name" value="Duplicated hybrid motif"/>
    <property type="match status" value="1"/>
</dbReference>
<accession>A0A9D1L397</accession>
<evidence type="ECO:0000256" key="5">
    <source>
        <dbReference type="ARBA" id="ARBA00022683"/>
    </source>
</evidence>
<keyword evidence="3 8" id="KW-0762">Sugar transport</keyword>
<dbReference type="InterPro" id="IPR050890">
    <property type="entry name" value="PTS_EIIA_component"/>
</dbReference>
<dbReference type="EMBL" id="DVMQ01000002">
    <property type="protein sequence ID" value="HIU23379.1"/>
    <property type="molecule type" value="Genomic_DNA"/>
</dbReference>
<evidence type="ECO:0000259" key="7">
    <source>
        <dbReference type="PROSITE" id="PS51093"/>
    </source>
</evidence>
<dbReference type="Proteomes" id="UP000824078">
    <property type="component" value="Unassembled WGS sequence"/>
</dbReference>
<dbReference type="GO" id="GO:0005737">
    <property type="term" value="C:cytoplasm"/>
    <property type="evidence" value="ECO:0007669"/>
    <property type="project" value="UniProtKB-SubCell"/>
</dbReference>
<dbReference type="AlphaFoldDB" id="A0A9D1L397"/>
<dbReference type="Pfam" id="PF00358">
    <property type="entry name" value="PTS_EIIA_1"/>
    <property type="match status" value="1"/>
</dbReference>